<dbReference type="SUPFAM" id="SSF53756">
    <property type="entry name" value="UDP-Glycosyltransferase/glycogen phosphorylase"/>
    <property type="match status" value="1"/>
</dbReference>
<protein>
    <submittedName>
        <fullName evidence="1">Uncharacterized protein</fullName>
    </submittedName>
</protein>
<evidence type="ECO:0000313" key="1">
    <source>
        <dbReference type="EMBL" id="MFC6758882.1"/>
    </source>
</evidence>
<proteinExistence type="predicted"/>
<evidence type="ECO:0000313" key="2">
    <source>
        <dbReference type="Proteomes" id="UP001596353"/>
    </source>
</evidence>
<reference evidence="2" key="1">
    <citation type="journal article" date="2019" name="Int. J. Syst. Evol. Microbiol.">
        <title>The Global Catalogue of Microorganisms (GCM) 10K type strain sequencing project: providing services to taxonomists for standard genome sequencing and annotation.</title>
        <authorList>
            <consortium name="The Broad Institute Genomics Platform"/>
            <consortium name="The Broad Institute Genome Sequencing Center for Infectious Disease"/>
            <person name="Wu L."/>
            <person name="Ma J."/>
        </authorList>
    </citation>
    <scope>NUCLEOTIDE SEQUENCE [LARGE SCALE GENOMIC DNA]</scope>
    <source>
        <strain evidence="2">CCUG 66188</strain>
    </source>
</reference>
<dbReference type="EMBL" id="JBHSWG010000001">
    <property type="protein sequence ID" value="MFC6758882.1"/>
    <property type="molecule type" value="Genomic_DNA"/>
</dbReference>
<name>A0ABW2AZW4_9RHOB</name>
<gene>
    <name evidence="1" type="ORF">ACFQFQ_04130</name>
</gene>
<dbReference type="Proteomes" id="UP001596353">
    <property type="component" value="Unassembled WGS sequence"/>
</dbReference>
<comment type="caution">
    <text evidence="1">The sequence shown here is derived from an EMBL/GenBank/DDBJ whole genome shotgun (WGS) entry which is preliminary data.</text>
</comment>
<sequence>MDDPARRYRYGQKARSMARAQYDLSVVAPRYMALFRQAMANRAARTGRPARR</sequence>
<organism evidence="1 2">
    <name type="scientific">Sulfitobacter porphyrae</name>
    <dbReference type="NCBI Taxonomy" id="1246864"/>
    <lineage>
        <taxon>Bacteria</taxon>
        <taxon>Pseudomonadati</taxon>
        <taxon>Pseudomonadota</taxon>
        <taxon>Alphaproteobacteria</taxon>
        <taxon>Rhodobacterales</taxon>
        <taxon>Roseobacteraceae</taxon>
        <taxon>Sulfitobacter</taxon>
    </lineage>
</organism>
<accession>A0ABW2AZW4</accession>
<keyword evidence="2" id="KW-1185">Reference proteome</keyword>